<accession>A0A0V0HHF8</accession>
<organism evidence="1">
    <name type="scientific">Solanum chacoense</name>
    <name type="common">Chaco potato</name>
    <dbReference type="NCBI Taxonomy" id="4108"/>
    <lineage>
        <taxon>Eukaryota</taxon>
        <taxon>Viridiplantae</taxon>
        <taxon>Streptophyta</taxon>
        <taxon>Embryophyta</taxon>
        <taxon>Tracheophyta</taxon>
        <taxon>Spermatophyta</taxon>
        <taxon>Magnoliopsida</taxon>
        <taxon>eudicotyledons</taxon>
        <taxon>Gunneridae</taxon>
        <taxon>Pentapetalae</taxon>
        <taxon>asterids</taxon>
        <taxon>lamiids</taxon>
        <taxon>Solanales</taxon>
        <taxon>Solanaceae</taxon>
        <taxon>Solanoideae</taxon>
        <taxon>Solaneae</taxon>
        <taxon>Solanum</taxon>
    </lineage>
</organism>
<reference evidence="1" key="1">
    <citation type="submission" date="2015-12" db="EMBL/GenBank/DDBJ databases">
        <title>Gene expression during late stages of embryo sac development: a critical building block for successful pollen-pistil interactions.</title>
        <authorList>
            <person name="Liu Y."/>
            <person name="Joly V."/>
            <person name="Sabar M."/>
            <person name="Matton D.P."/>
        </authorList>
    </citation>
    <scope>NUCLEOTIDE SEQUENCE</scope>
</reference>
<dbReference type="AlphaFoldDB" id="A0A0V0HHF8"/>
<protein>
    <submittedName>
        <fullName evidence="1">Putative ovule protein</fullName>
    </submittedName>
</protein>
<proteinExistence type="predicted"/>
<name>A0A0V0HHF8_SOLCH</name>
<dbReference type="EMBL" id="GEDG01019734">
    <property type="protein sequence ID" value="JAP19693.1"/>
    <property type="molecule type" value="Transcribed_RNA"/>
</dbReference>
<evidence type="ECO:0000313" key="1">
    <source>
        <dbReference type="EMBL" id="JAP19693.1"/>
    </source>
</evidence>
<sequence length="114" mass="12708">MLLGLFKNVNECVSDSPRIVIFGKSNRGLTSKLKSPSNEVQRYTEIRESIILRLLPLGTNHTMRKKSGRSKRSVTAPSAIGIDPIFPPLNRLVRRLLALSNKFIFVFGSSVPVD</sequence>